<dbReference type="GO" id="GO:0005886">
    <property type="term" value="C:plasma membrane"/>
    <property type="evidence" value="ECO:0007669"/>
    <property type="project" value="UniProtKB-SubCell"/>
</dbReference>
<keyword evidence="6 8" id="KW-0472">Membrane</keyword>
<dbReference type="Pfam" id="PF00909">
    <property type="entry name" value="Ammonium_transp"/>
    <property type="match status" value="1"/>
</dbReference>
<dbReference type="SUPFAM" id="SSF111352">
    <property type="entry name" value="Ammonium transporter"/>
    <property type="match status" value="1"/>
</dbReference>
<feature type="transmembrane region" description="Helical" evidence="8">
    <location>
        <begin position="302"/>
        <end position="322"/>
    </location>
</feature>
<name>I3ZEY6_TERRK</name>
<dbReference type="PANTHER" id="PTHR43029">
    <property type="entry name" value="AMMONIUM TRANSPORTER MEP2"/>
    <property type="match status" value="1"/>
</dbReference>
<feature type="transmembrane region" description="Helical" evidence="8">
    <location>
        <begin position="142"/>
        <end position="161"/>
    </location>
</feature>
<feature type="transmembrane region" description="Helical" evidence="8">
    <location>
        <begin position="366"/>
        <end position="385"/>
    </location>
</feature>
<keyword evidence="3 8" id="KW-0813">Transport</keyword>
<accession>I3ZEY6</accession>
<dbReference type="AlphaFoldDB" id="I3ZEY6"/>
<proteinExistence type="inferred from homology"/>
<protein>
    <recommendedName>
        <fullName evidence="8">Ammonium transporter</fullName>
    </recommendedName>
</protein>
<dbReference type="STRING" id="926566.Terro_1497"/>
<reference evidence="10 11" key="1">
    <citation type="submission" date="2012-06" db="EMBL/GenBank/DDBJ databases">
        <title>Complete genome of Terriglobus roseus DSM 18391.</title>
        <authorList>
            <consortium name="US DOE Joint Genome Institute (JGI-PGF)"/>
            <person name="Lucas S."/>
            <person name="Copeland A."/>
            <person name="Lapidus A."/>
            <person name="Glavina del Rio T."/>
            <person name="Dalin E."/>
            <person name="Tice H."/>
            <person name="Bruce D."/>
            <person name="Goodwin L."/>
            <person name="Pitluck S."/>
            <person name="Peters L."/>
            <person name="Mikhailova N."/>
            <person name="Munk A.C.C."/>
            <person name="Kyrpides N."/>
            <person name="Mavromatis K."/>
            <person name="Ivanova N."/>
            <person name="Brettin T."/>
            <person name="Detter J.C."/>
            <person name="Han C."/>
            <person name="Larimer F."/>
            <person name="Land M."/>
            <person name="Hauser L."/>
            <person name="Markowitz V."/>
            <person name="Cheng J.-F."/>
            <person name="Hugenholtz P."/>
            <person name="Woyke T."/>
            <person name="Wu D."/>
            <person name="Brambilla E."/>
            <person name="Klenk H.-P."/>
            <person name="Eisen J.A."/>
        </authorList>
    </citation>
    <scope>NUCLEOTIDE SEQUENCE [LARGE SCALE GENOMIC DNA]</scope>
    <source>
        <strain evidence="11">DSM 18391 / NRRL B-41598 / KBS 63</strain>
    </source>
</reference>
<evidence type="ECO:0000256" key="5">
    <source>
        <dbReference type="ARBA" id="ARBA00022989"/>
    </source>
</evidence>
<dbReference type="NCBIfam" id="TIGR00836">
    <property type="entry name" value="amt"/>
    <property type="match status" value="1"/>
</dbReference>
<feature type="transmembrane region" description="Helical" evidence="8">
    <location>
        <begin position="201"/>
        <end position="221"/>
    </location>
</feature>
<dbReference type="eggNOG" id="COG0004">
    <property type="taxonomic scope" value="Bacteria"/>
</dbReference>
<dbReference type="Proteomes" id="UP000006056">
    <property type="component" value="Chromosome"/>
</dbReference>
<keyword evidence="4 8" id="KW-0812">Transmembrane</keyword>
<evidence type="ECO:0000259" key="9">
    <source>
        <dbReference type="Pfam" id="PF00909"/>
    </source>
</evidence>
<feature type="transmembrane region" description="Helical" evidence="8">
    <location>
        <begin position="106"/>
        <end position="130"/>
    </location>
</feature>
<evidence type="ECO:0000313" key="11">
    <source>
        <dbReference type="Proteomes" id="UP000006056"/>
    </source>
</evidence>
<evidence type="ECO:0000256" key="3">
    <source>
        <dbReference type="ARBA" id="ARBA00022448"/>
    </source>
</evidence>
<keyword evidence="7 8" id="KW-0924">Ammonia transport</keyword>
<dbReference type="HOGENOM" id="CLU_000445_33_0_0"/>
<sequence>MLRFSQTESAMWLTPLLLSVQVICTMRNLRRIFRERLLPCLLFMLLCTAATVSASAQTPTAGPGPELHGVSGTAPTSDARIAALEKANADLQTSVAAAQSAGDNGWMLVSAALVLMMSAPGLTLFYGGLVRKKNILSTMMQTFAMMGVITVLWALIGYSLAFGENTGHFGFFIGSFQNALLHGVGLVPDKVYVTTIPLQTFMVYQLMFAIITPALITGAFAERMKFSGMLVFMILWAILVYSPMAHMVWGKGGLLNAALGGKFPTLDFAGGTVVHVTSGVSALVTCLYMGKRRGYPKEAMPPHSLVLSFIGAALLWVGWFGFNAGSALNASSLATSAFVATHFAAAAAACTWTAAEWIKTGKPTALGAISGAVAGLVGITPAAGFVTPISALWIGAITGVFCFFMVFIVKQKFGYDDSLDAFGVHGAGGTIGAILTGIFATSVINPILGAGKATGVIEGNGHQLLNQAVGVAIAWGLAIVGTTIILVVVDKTIGLRVSAEDEDTGLDLSQHGEEGYHAEPSY</sequence>
<evidence type="ECO:0000256" key="2">
    <source>
        <dbReference type="ARBA" id="ARBA00005887"/>
    </source>
</evidence>
<evidence type="ECO:0000256" key="7">
    <source>
        <dbReference type="ARBA" id="ARBA00023177"/>
    </source>
</evidence>
<feature type="transmembrane region" description="Helical" evidence="8">
    <location>
        <begin position="269"/>
        <end position="290"/>
    </location>
</feature>
<gene>
    <name evidence="10" type="ordered locus">Terro_1497</name>
</gene>
<dbReference type="PROSITE" id="PS01219">
    <property type="entry name" value="AMMONIUM_TRANSP"/>
    <property type="match status" value="1"/>
</dbReference>
<dbReference type="Gene3D" id="1.10.3430.10">
    <property type="entry name" value="Ammonium transporter AmtB like domains"/>
    <property type="match status" value="1"/>
</dbReference>
<feature type="transmembrane region" description="Helical" evidence="8">
    <location>
        <begin position="464"/>
        <end position="489"/>
    </location>
</feature>
<dbReference type="EMBL" id="CP003379">
    <property type="protein sequence ID" value="AFL87804.1"/>
    <property type="molecule type" value="Genomic_DNA"/>
</dbReference>
<evidence type="ECO:0000256" key="8">
    <source>
        <dbReference type="RuleBase" id="RU362002"/>
    </source>
</evidence>
<organism evidence="10 11">
    <name type="scientific">Terriglobus roseus (strain DSM 18391 / NRRL B-41598 / KBS 63)</name>
    <dbReference type="NCBI Taxonomy" id="926566"/>
    <lineage>
        <taxon>Bacteria</taxon>
        <taxon>Pseudomonadati</taxon>
        <taxon>Acidobacteriota</taxon>
        <taxon>Terriglobia</taxon>
        <taxon>Terriglobales</taxon>
        <taxon>Acidobacteriaceae</taxon>
        <taxon>Terriglobus</taxon>
    </lineage>
</organism>
<dbReference type="PATRIC" id="fig|926566.3.peg.1478"/>
<keyword evidence="5 8" id="KW-1133">Transmembrane helix</keyword>
<comment type="subcellular location">
    <subcellularLocation>
        <location evidence="8">Cell membrane</location>
        <topology evidence="8">Multi-pass membrane protein</topology>
    </subcellularLocation>
    <subcellularLocation>
        <location evidence="1">Membrane</location>
        <topology evidence="1">Multi-pass membrane protein</topology>
    </subcellularLocation>
</comment>
<dbReference type="InterPro" id="IPR024041">
    <property type="entry name" value="NH4_transpt_AmtB-like_dom"/>
</dbReference>
<dbReference type="PANTHER" id="PTHR43029:SF10">
    <property type="entry name" value="AMMONIUM TRANSPORTER MEP2"/>
    <property type="match status" value="1"/>
</dbReference>
<feature type="transmembrane region" description="Helical" evidence="8">
    <location>
        <begin position="391"/>
        <end position="409"/>
    </location>
</feature>
<evidence type="ECO:0000256" key="4">
    <source>
        <dbReference type="ARBA" id="ARBA00022692"/>
    </source>
</evidence>
<feature type="transmembrane region" description="Helical" evidence="8">
    <location>
        <begin position="334"/>
        <end position="354"/>
    </location>
</feature>
<dbReference type="GO" id="GO:0008519">
    <property type="term" value="F:ammonium channel activity"/>
    <property type="evidence" value="ECO:0007669"/>
    <property type="project" value="InterPro"/>
</dbReference>
<feature type="transmembrane region" description="Helical" evidence="8">
    <location>
        <begin position="421"/>
        <end position="444"/>
    </location>
</feature>
<evidence type="ECO:0000256" key="6">
    <source>
        <dbReference type="ARBA" id="ARBA00023136"/>
    </source>
</evidence>
<dbReference type="KEGG" id="trs:Terro_1497"/>
<evidence type="ECO:0000256" key="1">
    <source>
        <dbReference type="ARBA" id="ARBA00004141"/>
    </source>
</evidence>
<dbReference type="InterPro" id="IPR001905">
    <property type="entry name" value="Ammonium_transpt"/>
</dbReference>
<evidence type="ECO:0000313" key="10">
    <source>
        <dbReference type="EMBL" id="AFL87804.1"/>
    </source>
</evidence>
<keyword evidence="11" id="KW-1185">Reference proteome</keyword>
<feature type="transmembrane region" description="Helical" evidence="8">
    <location>
        <begin position="228"/>
        <end position="249"/>
    </location>
</feature>
<feature type="domain" description="Ammonium transporter AmtB-like" evidence="9">
    <location>
        <begin position="106"/>
        <end position="516"/>
    </location>
</feature>
<dbReference type="InterPro" id="IPR029020">
    <property type="entry name" value="Ammonium/urea_transptr"/>
</dbReference>
<comment type="similarity">
    <text evidence="2 8">Belongs to the ammonia transporter channel (TC 1.A.11.2) family.</text>
</comment>
<dbReference type="InterPro" id="IPR018047">
    <property type="entry name" value="Ammonium_transpt_CS"/>
</dbReference>